<feature type="domain" description="FAD-binding FR-type" evidence="2">
    <location>
        <begin position="37"/>
        <end position="142"/>
    </location>
</feature>
<name>A0A2A3Z7K5_BREAU</name>
<reference evidence="7" key="2">
    <citation type="submission" date="2017-03" db="EMBL/GenBank/DDBJ databases">
        <authorList>
            <person name="Monnet C."/>
        </authorList>
    </citation>
    <scope>NUCLEOTIDE SEQUENCE [LARGE SCALE GENOMIC DNA]</scope>
    <source>
        <strain evidence="7">CNRZ 920</strain>
    </source>
</reference>
<sequence>MAHETSTRTLTDDARRASANNRSEEAALRGADHDRNLHDSRATVTRLEYPSERLLRFTARLESGADDPAWASPNVTIRMELGEDFDDASRIYTIREFSAASAEIVVDVVLHGESSPMMRWARNARIGTVIAFRGPRQHFIVPEAKGRRAALFLDSTAIPALFAMVKHWPTGVQGTAVIESDDEVAVAELQCPPGLEVLTVVPGSATGLSAHARMLESPEDHVVWAAGERDAMREIRKYFRKEVGLEKDDVAVFGYWKRGVTNTEIDSQRLRAYKELLSDGGNLDDLDDSEISI</sequence>
<dbReference type="InterPro" id="IPR017927">
    <property type="entry name" value="FAD-bd_FR_type"/>
</dbReference>
<dbReference type="SUPFAM" id="SSF63380">
    <property type="entry name" value="Riboflavin synthase domain-like"/>
    <property type="match status" value="1"/>
</dbReference>
<dbReference type="InterPro" id="IPR007037">
    <property type="entry name" value="SIP_rossman_dom"/>
</dbReference>
<dbReference type="CDD" id="cd06193">
    <property type="entry name" value="siderophore_interacting"/>
    <property type="match status" value="1"/>
</dbReference>
<dbReference type="Proteomes" id="UP000297736">
    <property type="component" value="Unassembled WGS sequence"/>
</dbReference>
<evidence type="ECO:0000256" key="1">
    <source>
        <dbReference type="SAM" id="MobiDB-lite"/>
    </source>
</evidence>
<protein>
    <submittedName>
        <fullName evidence="3 4">NADPH-dependent ferric siderophore reductase</fullName>
    </submittedName>
    <submittedName>
        <fullName evidence="5">Siderophore-interacting protein</fullName>
    </submittedName>
</protein>
<gene>
    <name evidence="4" type="ORF">BAUR920_01171</name>
    <name evidence="3" type="ORF">CIK64_04975</name>
    <name evidence="5" type="ORF">EB834_07750</name>
</gene>
<dbReference type="Pfam" id="PF04954">
    <property type="entry name" value="SIP"/>
    <property type="match status" value="1"/>
</dbReference>
<accession>A0A2H1ILP2</accession>
<evidence type="ECO:0000313" key="6">
    <source>
        <dbReference type="Proteomes" id="UP000217564"/>
    </source>
</evidence>
<feature type="region of interest" description="Disordered" evidence="1">
    <location>
        <begin position="1"/>
        <end position="37"/>
    </location>
</feature>
<accession>A0A2A3Z7K5</accession>
<dbReference type="PANTHER" id="PTHR30157">
    <property type="entry name" value="FERRIC REDUCTASE, NADPH-DEPENDENT"/>
    <property type="match status" value="1"/>
</dbReference>
<evidence type="ECO:0000313" key="3">
    <source>
        <dbReference type="EMBL" id="PCC47489.1"/>
    </source>
</evidence>
<dbReference type="EMBL" id="NRGP01000007">
    <property type="protein sequence ID" value="PCC47489.1"/>
    <property type="molecule type" value="Genomic_DNA"/>
</dbReference>
<dbReference type="InterPro" id="IPR039374">
    <property type="entry name" value="SIP_fam"/>
</dbReference>
<dbReference type="EMBL" id="FXZG01000005">
    <property type="protein sequence ID" value="SMX76076.1"/>
    <property type="molecule type" value="Genomic_DNA"/>
</dbReference>
<dbReference type="EMBL" id="RHFF01000006">
    <property type="protein sequence ID" value="TGD39239.1"/>
    <property type="molecule type" value="Genomic_DNA"/>
</dbReference>
<dbReference type="PANTHER" id="PTHR30157:SF0">
    <property type="entry name" value="NADPH-DEPENDENT FERRIC-CHELATE REDUCTASE"/>
    <property type="match status" value="1"/>
</dbReference>
<dbReference type="Pfam" id="PF08021">
    <property type="entry name" value="FAD_binding_9"/>
    <property type="match status" value="1"/>
</dbReference>
<dbReference type="GO" id="GO:0016491">
    <property type="term" value="F:oxidoreductase activity"/>
    <property type="evidence" value="ECO:0007669"/>
    <property type="project" value="InterPro"/>
</dbReference>
<dbReference type="Proteomes" id="UP000234289">
    <property type="component" value="Unassembled WGS sequence"/>
</dbReference>
<reference evidence="5 8" key="4">
    <citation type="submission" date="2018-10" db="EMBL/GenBank/DDBJ databases">
        <title>Brevibacterium genomes from Austrain hard cheese rinds.</title>
        <authorList>
            <person name="Anast J.M."/>
            <person name="Dzieciol M."/>
            <person name="Schultz D.L."/>
            <person name="Mann E."/>
            <person name="Wagner M."/>
            <person name="Schmitz-Esser S."/>
        </authorList>
    </citation>
    <scope>NUCLEOTIDE SEQUENCE [LARGE SCALE GENOMIC DNA]</scope>
    <source>
        <strain evidence="5 8">L261</strain>
    </source>
</reference>
<proteinExistence type="predicted"/>
<dbReference type="InterPro" id="IPR017938">
    <property type="entry name" value="Riboflavin_synthase-like_b-brl"/>
</dbReference>
<evidence type="ECO:0000313" key="7">
    <source>
        <dbReference type="Proteomes" id="UP000234289"/>
    </source>
</evidence>
<evidence type="ECO:0000313" key="8">
    <source>
        <dbReference type="Proteomes" id="UP000297736"/>
    </source>
</evidence>
<dbReference type="AlphaFoldDB" id="A0A2A3Z7K5"/>
<dbReference type="InterPro" id="IPR013113">
    <property type="entry name" value="SIP_FAD-bd"/>
</dbReference>
<dbReference type="Proteomes" id="UP000217564">
    <property type="component" value="Unassembled WGS sequence"/>
</dbReference>
<dbReference type="RefSeq" id="WP_096161849.1">
    <property type="nucleotide sequence ID" value="NZ_FXZG01000005.1"/>
</dbReference>
<evidence type="ECO:0000313" key="5">
    <source>
        <dbReference type="EMBL" id="TGD39239.1"/>
    </source>
</evidence>
<dbReference type="Gene3D" id="3.40.50.80">
    <property type="entry name" value="Nucleotide-binding domain of ferredoxin-NADP reductase (FNR) module"/>
    <property type="match status" value="1"/>
</dbReference>
<dbReference type="Gene3D" id="2.40.30.10">
    <property type="entry name" value="Translation factors"/>
    <property type="match status" value="1"/>
</dbReference>
<reference evidence="3 6" key="1">
    <citation type="journal article" date="2017" name="Elife">
        <title>Extensive horizontal gene transfer in cheese-associated bacteria.</title>
        <authorList>
            <person name="Bonham K.S."/>
            <person name="Wolfe B.E."/>
            <person name="Dutton R.J."/>
        </authorList>
    </citation>
    <scope>NUCLEOTIDE SEQUENCE [LARGE SCALE GENOMIC DNA]</scope>
    <source>
        <strain evidence="3 6">947_7</strain>
    </source>
</reference>
<dbReference type="InterPro" id="IPR039261">
    <property type="entry name" value="FNR_nucleotide-bd"/>
</dbReference>
<evidence type="ECO:0000259" key="2">
    <source>
        <dbReference type="PROSITE" id="PS51384"/>
    </source>
</evidence>
<dbReference type="GeneID" id="303222817"/>
<reference evidence="4" key="3">
    <citation type="submission" date="2017-03" db="EMBL/GenBank/DDBJ databases">
        <authorList>
            <person name="Afonso C.L."/>
            <person name="Miller P.J."/>
            <person name="Scott M.A."/>
            <person name="Spackman E."/>
            <person name="Goraichik I."/>
            <person name="Dimitrov K.M."/>
            <person name="Suarez D.L."/>
            <person name="Swayne D.E."/>
        </authorList>
    </citation>
    <scope>NUCLEOTIDE SEQUENCE [LARGE SCALE GENOMIC DNA]</scope>
    <source>
        <strain evidence="4">CNRZ 920</strain>
    </source>
</reference>
<organism evidence="3 6">
    <name type="scientific">Brevibacterium aurantiacum</name>
    <dbReference type="NCBI Taxonomy" id="273384"/>
    <lineage>
        <taxon>Bacteria</taxon>
        <taxon>Bacillati</taxon>
        <taxon>Actinomycetota</taxon>
        <taxon>Actinomycetes</taxon>
        <taxon>Micrococcales</taxon>
        <taxon>Brevibacteriaceae</taxon>
        <taxon>Brevibacterium</taxon>
    </lineage>
</organism>
<evidence type="ECO:0000313" key="4">
    <source>
        <dbReference type="EMBL" id="SMX76076.1"/>
    </source>
</evidence>
<dbReference type="PROSITE" id="PS51384">
    <property type="entry name" value="FAD_FR"/>
    <property type="match status" value="1"/>
</dbReference>